<organism evidence="9 10">
    <name type="scientific">Spodoptera litura</name>
    <name type="common">Asian cotton leafworm</name>
    <dbReference type="NCBI Taxonomy" id="69820"/>
    <lineage>
        <taxon>Eukaryota</taxon>
        <taxon>Metazoa</taxon>
        <taxon>Ecdysozoa</taxon>
        <taxon>Arthropoda</taxon>
        <taxon>Hexapoda</taxon>
        <taxon>Insecta</taxon>
        <taxon>Pterygota</taxon>
        <taxon>Neoptera</taxon>
        <taxon>Endopterygota</taxon>
        <taxon>Lepidoptera</taxon>
        <taxon>Glossata</taxon>
        <taxon>Ditrysia</taxon>
        <taxon>Noctuoidea</taxon>
        <taxon>Noctuidae</taxon>
        <taxon>Amphipyrinae</taxon>
        <taxon>Spodoptera</taxon>
    </lineage>
</organism>
<feature type="domain" description="Myb/SANT-like DNA-binding" evidence="8">
    <location>
        <begin position="2"/>
        <end position="78"/>
    </location>
</feature>
<evidence type="ECO:0000256" key="3">
    <source>
        <dbReference type="ARBA" id="ARBA00023015"/>
    </source>
</evidence>
<keyword evidence="4" id="KW-0804">Transcription</keyword>
<keyword evidence="9" id="KW-1185">Reference proteome</keyword>
<sequence length="312" mass="35523">MKQVSVRQLELLVDFMEKHRMLALGRVRGKEGHILSTKLWTELAAILNSETADPSMYRSAKEWNKFYNDYKCRIKNKFRKIGQNQRKTGGGPSEAQPLSELEERLCSILGNKFDGLPVRQNPIPTSETEDIIIPLDHTNITGDSHINFDVETLEIMDSETPLRVENENTTIDDIQPSTSSSFNVPVDKAKTETLNSNRSFRNNIKKGKSQRISGRDPKDTEVEKAKTVLANLEKARLELNKSQIQVQLERNEIEKNKVNAINNLASAAWALVNIFKGGQEGNKRKCDDTQETREYKRARSQSSDDDDHSFVF</sequence>
<evidence type="ECO:0000313" key="9">
    <source>
        <dbReference type="Proteomes" id="UP000301870"/>
    </source>
</evidence>
<gene>
    <name evidence="10" type="primary">LOC111353425</name>
</gene>
<keyword evidence="3" id="KW-0805">Transcription regulation</keyword>
<feature type="coiled-coil region" evidence="6">
    <location>
        <begin position="222"/>
        <end position="254"/>
    </location>
</feature>
<dbReference type="RefSeq" id="XP_022822228.1">
    <property type="nucleotide sequence ID" value="XM_022966460.1"/>
</dbReference>
<dbReference type="OrthoDB" id="6931947at2759"/>
<dbReference type="GO" id="GO:0005634">
    <property type="term" value="C:nucleus"/>
    <property type="evidence" value="ECO:0007669"/>
    <property type="project" value="TreeGrafter"/>
</dbReference>
<dbReference type="InterPro" id="IPR028002">
    <property type="entry name" value="Myb_DNA-bind_5"/>
</dbReference>
<dbReference type="Pfam" id="PF13873">
    <property type="entry name" value="Myb_DNA-bind_5"/>
    <property type="match status" value="1"/>
</dbReference>
<dbReference type="KEGG" id="sliu:111353425"/>
<name>A0A9J7E0Y1_SPOLT</name>
<evidence type="ECO:0000256" key="5">
    <source>
        <dbReference type="ARBA" id="ARBA00025466"/>
    </source>
</evidence>
<dbReference type="PANTHER" id="PTHR23098">
    <property type="entry name" value="AGAP001331-PA-RELATED"/>
    <property type="match status" value="1"/>
</dbReference>
<evidence type="ECO:0000256" key="7">
    <source>
        <dbReference type="SAM" id="MobiDB-lite"/>
    </source>
</evidence>
<feature type="region of interest" description="Disordered" evidence="7">
    <location>
        <begin position="279"/>
        <end position="312"/>
    </location>
</feature>
<proteinExistence type="predicted"/>
<keyword evidence="6" id="KW-0175">Coiled coil</keyword>
<comment type="function">
    <text evidence="5">Involved in transvection phenomena (= synapsis-dependent gene expression), where the synaptic pairing of chromosomes carrying genes with which zeste interacts influences the expression of these genes. Zeste binds to DNA and stimulates transcription from a nearby promoter.</text>
</comment>
<evidence type="ECO:0000259" key="8">
    <source>
        <dbReference type="Pfam" id="PF13873"/>
    </source>
</evidence>
<dbReference type="AlphaFoldDB" id="A0A9J7E0Y1"/>
<dbReference type="Proteomes" id="UP000301870">
    <property type="component" value="Chromosome 16"/>
</dbReference>
<evidence type="ECO:0000256" key="4">
    <source>
        <dbReference type="ARBA" id="ARBA00023163"/>
    </source>
</evidence>
<protein>
    <recommendedName>
        <fullName evidence="2">Regulatory protein zeste</fullName>
    </recommendedName>
</protein>
<accession>A0A9J7E0Y1</accession>
<dbReference type="GeneID" id="111353425"/>
<reference evidence="10" key="1">
    <citation type="submission" date="2025-08" db="UniProtKB">
        <authorList>
            <consortium name="RefSeq"/>
        </authorList>
    </citation>
    <scope>IDENTIFICATION</scope>
    <source>
        <strain evidence="10">Ishihara</strain>
        <tissue evidence="10">Whole body</tissue>
    </source>
</reference>
<dbReference type="PANTHER" id="PTHR23098:SF16">
    <property type="entry name" value="REGULATORY PROTEIN ZESTE"/>
    <property type="match status" value="1"/>
</dbReference>
<evidence type="ECO:0000313" key="10">
    <source>
        <dbReference type="RefSeq" id="XP_022822228.1"/>
    </source>
</evidence>
<evidence type="ECO:0000256" key="6">
    <source>
        <dbReference type="SAM" id="Coils"/>
    </source>
</evidence>
<feature type="compositionally biased region" description="Basic and acidic residues" evidence="7">
    <location>
        <begin position="281"/>
        <end position="297"/>
    </location>
</feature>
<comment type="subunit">
    <text evidence="1">Self-associates forming complexes of several hundred monomers.</text>
</comment>
<evidence type="ECO:0000256" key="1">
    <source>
        <dbReference type="ARBA" id="ARBA00011764"/>
    </source>
</evidence>
<evidence type="ECO:0000256" key="2">
    <source>
        <dbReference type="ARBA" id="ARBA00016807"/>
    </source>
</evidence>
<feature type="compositionally biased region" description="Acidic residues" evidence="7">
    <location>
        <begin position="303"/>
        <end position="312"/>
    </location>
</feature>